<name>A0AAE1QHZ1_9EUCA</name>
<protein>
    <recommendedName>
        <fullName evidence="3">Endonuclease/exonuclease/phosphatase domain-containing protein</fullName>
    </recommendedName>
</protein>
<sequence>MDTDDMIWVELSLCAGVSLGGVYVSLADSLYCEASPFQTLNERCSGERGVIALGDFNARVGTPVMNCSEGCVYRYEGIRDNVVNSHGRMLLNTYVSSQMVVLNHLNHNKSKFGGDLSYRRGLNWISEIDLCIAKTDCINRVKHLEVNQTIRGSDHAPLCVSLATQGWNHVSPPVLMERARRLGESYHKPFQQIILRTPRYDTVNLNDFRNVLENLEPPSVDVPDQENVMNAISSGCEVLDRAARQCRKRGNQNENIWDVSQPRWKRILESNDLRMIWKAIDWSGKVDIHDSVRPGDEQFKIHFENLLNPECQFDSVQYFDESVPYIPILDDAFVVPELEKVIQDVNINKSYTGICPGLIKALPANCTETWLVDHPKKLIAQYNRAVKCLLGVRKFTSPDLCFIESGIEPVQDVIARRRRKFLESKLRTPNNEEPFYIVYELCREANTPGYRFVTQALRYQCSIDPLDEAKRRVREKPPTASTVQ</sequence>
<proteinExistence type="predicted"/>
<comment type="caution">
    <text evidence="1">The sequence shown here is derived from an EMBL/GenBank/DDBJ whole genome shotgun (WGS) entry which is preliminary data.</text>
</comment>
<keyword evidence="2" id="KW-1185">Reference proteome</keyword>
<dbReference type="AlphaFoldDB" id="A0AAE1QHZ1"/>
<evidence type="ECO:0000313" key="1">
    <source>
        <dbReference type="EMBL" id="KAK4327279.1"/>
    </source>
</evidence>
<dbReference type="InterPro" id="IPR036691">
    <property type="entry name" value="Endo/exonu/phosph_ase_sf"/>
</dbReference>
<evidence type="ECO:0000313" key="2">
    <source>
        <dbReference type="Proteomes" id="UP001292094"/>
    </source>
</evidence>
<dbReference type="EMBL" id="JAWZYT010000158">
    <property type="protein sequence ID" value="KAK4327279.1"/>
    <property type="molecule type" value="Genomic_DNA"/>
</dbReference>
<dbReference type="Proteomes" id="UP001292094">
    <property type="component" value="Unassembled WGS sequence"/>
</dbReference>
<organism evidence="1 2">
    <name type="scientific">Petrolisthes manimaculis</name>
    <dbReference type="NCBI Taxonomy" id="1843537"/>
    <lineage>
        <taxon>Eukaryota</taxon>
        <taxon>Metazoa</taxon>
        <taxon>Ecdysozoa</taxon>
        <taxon>Arthropoda</taxon>
        <taxon>Crustacea</taxon>
        <taxon>Multicrustacea</taxon>
        <taxon>Malacostraca</taxon>
        <taxon>Eumalacostraca</taxon>
        <taxon>Eucarida</taxon>
        <taxon>Decapoda</taxon>
        <taxon>Pleocyemata</taxon>
        <taxon>Anomura</taxon>
        <taxon>Galatheoidea</taxon>
        <taxon>Porcellanidae</taxon>
        <taxon>Petrolisthes</taxon>
    </lineage>
</organism>
<reference evidence="1" key="1">
    <citation type="submission" date="2023-11" db="EMBL/GenBank/DDBJ databases">
        <title>Genome assemblies of two species of porcelain crab, Petrolisthes cinctipes and Petrolisthes manimaculis (Anomura: Porcellanidae).</title>
        <authorList>
            <person name="Angst P."/>
        </authorList>
    </citation>
    <scope>NUCLEOTIDE SEQUENCE</scope>
    <source>
        <strain evidence="1">PB745_02</strain>
        <tissue evidence="1">Gill</tissue>
    </source>
</reference>
<evidence type="ECO:0008006" key="3">
    <source>
        <dbReference type="Google" id="ProtNLM"/>
    </source>
</evidence>
<dbReference type="Gene3D" id="3.60.10.10">
    <property type="entry name" value="Endonuclease/exonuclease/phosphatase"/>
    <property type="match status" value="1"/>
</dbReference>
<accession>A0AAE1QHZ1</accession>
<dbReference type="SUPFAM" id="SSF56219">
    <property type="entry name" value="DNase I-like"/>
    <property type="match status" value="1"/>
</dbReference>
<gene>
    <name evidence="1" type="ORF">Pmani_002220</name>
</gene>